<keyword evidence="4" id="KW-1185">Reference proteome</keyword>
<evidence type="ECO:0000313" key="4">
    <source>
        <dbReference type="Proteomes" id="UP001209540"/>
    </source>
</evidence>
<evidence type="ECO:0000259" key="2">
    <source>
        <dbReference type="Pfam" id="PF07950"/>
    </source>
</evidence>
<reference evidence="3" key="2">
    <citation type="submission" date="2023-02" db="EMBL/GenBank/DDBJ databases">
        <authorList>
            <consortium name="DOE Joint Genome Institute"/>
            <person name="Mondo S.J."/>
            <person name="Chang Y."/>
            <person name="Wang Y."/>
            <person name="Ahrendt S."/>
            <person name="Andreopoulos W."/>
            <person name="Barry K."/>
            <person name="Beard J."/>
            <person name="Benny G.L."/>
            <person name="Blankenship S."/>
            <person name="Bonito G."/>
            <person name="Cuomo C."/>
            <person name="Desiro A."/>
            <person name="Gervers K.A."/>
            <person name="Hundley H."/>
            <person name="Kuo A."/>
            <person name="LaButti K."/>
            <person name="Lang B.F."/>
            <person name="Lipzen A."/>
            <person name="O'Donnell K."/>
            <person name="Pangilinan J."/>
            <person name="Reynolds N."/>
            <person name="Sandor L."/>
            <person name="Smith M.W."/>
            <person name="Tsang A."/>
            <person name="Grigoriev I.V."/>
            <person name="Stajich J.E."/>
            <person name="Spatafora J.W."/>
        </authorList>
    </citation>
    <scope>NUCLEOTIDE SEQUENCE</scope>
    <source>
        <strain evidence="3">RSA 2281</strain>
    </source>
</reference>
<feature type="transmembrane region" description="Helical" evidence="1">
    <location>
        <begin position="263"/>
        <end position="281"/>
    </location>
</feature>
<name>A0AAD5KAX5_9FUNG</name>
<dbReference type="InterPro" id="IPR012472">
    <property type="entry name" value="MCP1_TM"/>
</dbReference>
<comment type="caution">
    <text evidence="3">The sequence shown here is derived from an EMBL/GenBank/DDBJ whole genome shotgun (WGS) entry which is preliminary data.</text>
</comment>
<protein>
    <recommendedName>
        <fullName evidence="2">Mitochondrial adapter protein MCP1 transmembrane domain-containing protein</fullName>
    </recommendedName>
</protein>
<feature type="transmembrane region" description="Helical" evidence="1">
    <location>
        <begin position="18"/>
        <end position="39"/>
    </location>
</feature>
<dbReference type="PANTHER" id="PTHR38409:SF1">
    <property type="entry name" value="MITOCHONDRIAL ADAPTER PROTEIN MCP1"/>
    <property type="match status" value="1"/>
</dbReference>
<sequence length="304" mass="33549">MTNALEVLGPTVVYKHRLFILCPPFAFLSFSPLFLFSIFKMALYKTYGILTTIQSASAVAFSSFAVIHGTQIALANVGGPDMTNRWLLLGRPFYQDEHTEGLIVTGAVTVHVVSGLAKAVIREYWNGQRKKHVKNNKDEGDDDTTVSVNNNANNGLLTYHNATGYFLIPLVWIHYRLVRELPVKVFGDSAMLDVGIVAWGLQNWPIFSYTVHGALVGATAYHIISGGATAYRRTFTKKRKGNSSSSTKSNNVTTTKKYSNKKTIVVATTSIVLISGLIIIGRCTKKIPLRNEYASIYSLIFSSK</sequence>
<gene>
    <name evidence="3" type="ORF">BDA99DRAFT_494837</name>
</gene>
<accession>A0AAD5KAX5</accession>
<evidence type="ECO:0000256" key="1">
    <source>
        <dbReference type="SAM" id="Phobius"/>
    </source>
</evidence>
<dbReference type="Proteomes" id="UP001209540">
    <property type="component" value="Unassembled WGS sequence"/>
</dbReference>
<evidence type="ECO:0000313" key="3">
    <source>
        <dbReference type="EMBL" id="KAI9277088.1"/>
    </source>
</evidence>
<keyword evidence="1" id="KW-0472">Membrane</keyword>
<dbReference type="Pfam" id="PF07950">
    <property type="entry name" value="MCP1_TM"/>
    <property type="match status" value="1"/>
</dbReference>
<dbReference type="EMBL" id="JAIXMP010000002">
    <property type="protein sequence ID" value="KAI9277088.1"/>
    <property type="molecule type" value="Genomic_DNA"/>
</dbReference>
<proteinExistence type="predicted"/>
<feature type="transmembrane region" description="Helical" evidence="1">
    <location>
        <begin position="46"/>
        <end position="67"/>
    </location>
</feature>
<keyword evidence="1" id="KW-0812">Transmembrane</keyword>
<organism evidence="3 4">
    <name type="scientific">Phascolomyces articulosus</name>
    <dbReference type="NCBI Taxonomy" id="60185"/>
    <lineage>
        <taxon>Eukaryota</taxon>
        <taxon>Fungi</taxon>
        <taxon>Fungi incertae sedis</taxon>
        <taxon>Mucoromycota</taxon>
        <taxon>Mucoromycotina</taxon>
        <taxon>Mucoromycetes</taxon>
        <taxon>Mucorales</taxon>
        <taxon>Lichtheimiaceae</taxon>
        <taxon>Phascolomyces</taxon>
    </lineage>
</organism>
<dbReference type="AlphaFoldDB" id="A0AAD5KAX5"/>
<feature type="domain" description="Mitochondrial adapter protein MCP1 transmembrane" evidence="2">
    <location>
        <begin position="169"/>
        <end position="283"/>
    </location>
</feature>
<dbReference type="GO" id="GO:0055088">
    <property type="term" value="P:lipid homeostasis"/>
    <property type="evidence" value="ECO:0007669"/>
    <property type="project" value="InterPro"/>
</dbReference>
<feature type="transmembrane region" description="Helical" evidence="1">
    <location>
        <begin position="101"/>
        <end position="121"/>
    </location>
</feature>
<dbReference type="PANTHER" id="PTHR38409">
    <property type="entry name" value="MDM10-COMPLEMENTING PROTEIN 1"/>
    <property type="match status" value="1"/>
</dbReference>
<keyword evidence="1" id="KW-1133">Transmembrane helix</keyword>
<reference evidence="3" key="1">
    <citation type="journal article" date="2022" name="IScience">
        <title>Evolution of zygomycete secretomes and the origins of terrestrial fungal ecologies.</title>
        <authorList>
            <person name="Chang Y."/>
            <person name="Wang Y."/>
            <person name="Mondo S."/>
            <person name="Ahrendt S."/>
            <person name="Andreopoulos W."/>
            <person name="Barry K."/>
            <person name="Beard J."/>
            <person name="Benny G.L."/>
            <person name="Blankenship S."/>
            <person name="Bonito G."/>
            <person name="Cuomo C."/>
            <person name="Desiro A."/>
            <person name="Gervers K.A."/>
            <person name="Hundley H."/>
            <person name="Kuo A."/>
            <person name="LaButti K."/>
            <person name="Lang B.F."/>
            <person name="Lipzen A."/>
            <person name="O'Donnell K."/>
            <person name="Pangilinan J."/>
            <person name="Reynolds N."/>
            <person name="Sandor L."/>
            <person name="Smith M.E."/>
            <person name="Tsang A."/>
            <person name="Grigoriev I.V."/>
            <person name="Stajich J.E."/>
            <person name="Spatafora J.W."/>
        </authorList>
    </citation>
    <scope>NUCLEOTIDE SEQUENCE</scope>
    <source>
        <strain evidence="3">RSA 2281</strain>
    </source>
</reference>
<dbReference type="InterPro" id="IPR039960">
    <property type="entry name" value="MCP1"/>
</dbReference>